<dbReference type="PANTHER" id="PTHR32195:SF26">
    <property type="entry name" value="TRYPTOPHAN OR TYROSINE TRANSPORTER PROTEIN"/>
    <property type="match status" value="1"/>
</dbReference>
<feature type="transmembrane region" description="Helical" evidence="8">
    <location>
        <begin position="176"/>
        <end position="196"/>
    </location>
</feature>
<dbReference type="InterPro" id="IPR018227">
    <property type="entry name" value="Amino_acid_transport_2"/>
</dbReference>
<keyword evidence="7 8" id="KW-0472">Membrane</keyword>
<evidence type="ECO:0000256" key="1">
    <source>
        <dbReference type="ARBA" id="ARBA00004429"/>
    </source>
</evidence>
<keyword evidence="3" id="KW-1003">Cell membrane</keyword>
<evidence type="ECO:0000256" key="2">
    <source>
        <dbReference type="ARBA" id="ARBA00022448"/>
    </source>
</evidence>
<organism evidence="9">
    <name type="scientific">Aureoumbra lagunensis</name>
    <dbReference type="NCBI Taxonomy" id="44058"/>
    <lineage>
        <taxon>Eukaryota</taxon>
        <taxon>Sar</taxon>
        <taxon>Stramenopiles</taxon>
        <taxon>Ochrophyta</taxon>
        <taxon>Pelagophyceae</taxon>
        <taxon>Pelagomonadales</taxon>
        <taxon>Aureoumbra</taxon>
    </lineage>
</organism>
<evidence type="ECO:0000256" key="7">
    <source>
        <dbReference type="ARBA" id="ARBA00023136"/>
    </source>
</evidence>
<gene>
    <name evidence="9" type="ORF">ALAG00032_LOCUS1655</name>
</gene>
<comment type="subcellular location">
    <subcellularLocation>
        <location evidence="1">Cell inner membrane</location>
        <topology evidence="1">Multi-pass membrane protein</topology>
    </subcellularLocation>
</comment>
<feature type="transmembrane region" description="Helical" evidence="8">
    <location>
        <begin position="379"/>
        <end position="402"/>
    </location>
</feature>
<evidence type="ECO:0000313" key="9">
    <source>
        <dbReference type="EMBL" id="CAE0360923.1"/>
    </source>
</evidence>
<dbReference type="EMBL" id="HBIJ01002415">
    <property type="protein sequence ID" value="CAE0360923.1"/>
    <property type="molecule type" value="Transcribed_RNA"/>
</dbReference>
<reference evidence="9" key="1">
    <citation type="submission" date="2021-01" db="EMBL/GenBank/DDBJ databases">
        <authorList>
            <person name="Corre E."/>
            <person name="Pelletier E."/>
            <person name="Niang G."/>
            <person name="Scheremetjew M."/>
            <person name="Finn R."/>
            <person name="Kale V."/>
            <person name="Holt S."/>
            <person name="Cochrane G."/>
            <person name="Meng A."/>
            <person name="Brown T."/>
            <person name="Cohen L."/>
        </authorList>
    </citation>
    <scope>NUCLEOTIDE SEQUENCE</scope>
    <source>
        <strain evidence="9">CCMP1510</strain>
    </source>
</reference>
<evidence type="ECO:0000256" key="8">
    <source>
        <dbReference type="SAM" id="Phobius"/>
    </source>
</evidence>
<feature type="transmembrane region" description="Helical" evidence="8">
    <location>
        <begin position="286"/>
        <end position="305"/>
    </location>
</feature>
<feature type="transmembrane region" description="Helical" evidence="8">
    <location>
        <begin position="203"/>
        <end position="224"/>
    </location>
</feature>
<dbReference type="PANTHER" id="PTHR32195">
    <property type="entry name" value="OS07G0662800 PROTEIN"/>
    <property type="match status" value="1"/>
</dbReference>
<evidence type="ECO:0000256" key="3">
    <source>
        <dbReference type="ARBA" id="ARBA00022475"/>
    </source>
</evidence>
<accession>A0A7S3NJ48</accession>
<protein>
    <recommendedName>
        <fullName evidence="10">Amino acid transporter transmembrane domain-containing protein</fullName>
    </recommendedName>
</protein>
<dbReference type="GO" id="GO:0005886">
    <property type="term" value="C:plasma membrane"/>
    <property type="evidence" value="ECO:0007669"/>
    <property type="project" value="UniProtKB-SubCell"/>
</dbReference>
<dbReference type="GO" id="GO:0003333">
    <property type="term" value="P:amino acid transmembrane transport"/>
    <property type="evidence" value="ECO:0007669"/>
    <property type="project" value="InterPro"/>
</dbReference>
<feature type="transmembrane region" description="Helical" evidence="8">
    <location>
        <begin position="255"/>
        <end position="277"/>
    </location>
</feature>
<keyword evidence="4" id="KW-0997">Cell inner membrane</keyword>
<name>A0A7S3NJ48_9STRA</name>
<proteinExistence type="predicted"/>
<dbReference type="Gene3D" id="1.20.1740.10">
    <property type="entry name" value="Amino acid/polyamine transporter I"/>
    <property type="match status" value="1"/>
</dbReference>
<dbReference type="Pfam" id="PF03222">
    <property type="entry name" value="Trp_Tyr_perm"/>
    <property type="match status" value="1"/>
</dbReference>
<feature type="transmembrane region" description="Helical" evidence="8">
    <location>
        <begin position="339"/>
        <end position="358"/>
    </location>
</feature>
<keyword evidence="6 8" id="KW-1133">Transmembrane helix</keyword>
<keyword evidence="5 8" id="KW-0812">Transmembrane</keyword>
<evidence type="ECO:0008006" key="10">
    <source>
        <dbReference type="Google" id="ProtNLM"/>
    </source>
</evidence>
<feature type="transmembrane region" description="Helical" evidence="8">
    <location>
        <begin position="94"/>
        <end position="113"/>
    </location>
</feature>
<dbReference type="AlphaFoldDB" id="A0A7S3NJ48"/>
<keyword evidence="2" id="KW-0813">Transport</keyword>
<evidence type="ECO:0000256" key="5">
    <source>
        <dbReference type="ARBA" id="ARBA00022692"/>
    </source>
</evidence>
<feature type="transmembrane region" description="Helical" evidence="8">
    <location>
        <begin position="134"/>
        <end position="156"/>
    </location>
</feature>
<evidence type="ECO:0000256" key="6">
    <source>
        <dbReference type="ARBA" id="ARBA00022989"/>
    </source>
</evidence>
<sequence>MNNLRPKTIYFGLMMVVQIEALIMPPLSSKNIFRLKGSSPLAVTKNSAEEISTRKGGQFWHAVAMVAGSTVGGGVVALPTVSYSVGLEWSWVEIFLFYILNATTGVLLAQAACTEMSLSGGQPATLRDLFQTKLGHSAGILSGNLLIFSNALLLIAYCSQGGHALADLLNIDHSSLPGEALSIFFGMSICSTIVTLSSKAIDSLNTIAVSIMALSFFAVIYMWIPLCHFPYSENNFIYSENSFISQQLSSVDIHALWTAAPIVASALTFQSCAPVVAQRLDGEHAAASRAVIIGSLLPALAYALFDYSVLGRISFSDNVAFRIDGLLDPLQGLPVSTEYYSRFALSSFSFCAIATSFLGTGLSQIHELHGVNVLATRPFLLRMLALAPATAALFLPPDIFIMALSTTGLYANPILWWFLPFALFMQQYFISSEKQHKSSTTTSLLQQQIQKPLFDDVLDVRKIVPRLEALNILILYENAKNFIDTTTDTPDTVHIKTTASVRRRPPLFSAPDTN</sequence>
<feature type="transmembrane region" description="Helical" evidence="8">
    <location>
        <begin position="59"/>
        <end position="82"/>
    </location>
</feature>
<evidence type="ECO:0000256" key="4">
    <source>
        <dbReference type="ARBA" id="ARBA00022519"/>
    </source>
</evidence>